<dbReference type="InterPro" id="IPR013785">
    <property type="entry name" value="Aldolase_TIM"/>
</dbReference>
<accession>A0ABS7QAT9</accession>
<dbReference type="Pfam" id="PF00724">
    <property type="entry name" value="Oxidored_FMN"/>
    <property type="match status" value="1"/>
</dbReference>
<comment type="caution">
    <text evidence="2">The sequence shown here is derived from an EMBL/GenBank/DDBJ whole genome shotgun (WGS) entry which is preliminary data.</text>
</comment>
<dbReference type="InterPro" id="IPR001155">
    <property type="entry name" value="OxRdtase_FMN_N"/>
</dbReference>
<dbReference type="SUPFAM" id="SSF51395">
    <property type="entry name" value="FMN-linked oxidoreductases"/>
    <property type="match status" value="1"/>
</dbReference>
<dbReference type="InterPro" id="IPR045247">
    <property type="entry name" value="Oye-like"/>
</dbReference>
<evidence type="ECO:0000259" key="1">
    <source>
        <dbReference type="Pfam" id="PF00724"/>
    </source>
</evidence>
<reference evidence="2 3" key="1">
    <citation type="submission" date="2021-08" db="EMBL/GenBank/DDBJ databases">
        <title>WGS of actinomycetes from Thailand.</title>
        <authorList>
            <person name="Thawai C."/>
        </authorList>
    </citation>
    <scope>NUCLEOTIDE SEQUENCE [LARGE SCALE GENOMIC DNA]</scope>
    <source>
        <strain evidence="2 3">PLK6-54</strain>
    </source>
</reference>
<name>A0ABS7QAT9_9ACTN</name>
<organism evidence="2 3">
    <name type="scientific">Actinacidiphila acidipaludis</name>
    <dbReference type="NCBI Taxonomy" id="2873382"/>
    <lineage>
        <taxon>Bacteria</taxon>
        <taxon>Bacillati</taxon>
        <taxon>Actinomycetota</taxon>
        <taxon>Actinomycetes</taxon>
        <taxon>Kitasatosporales</taxon>
        <taxon>Streptomycetaceae</taxon>
        <taxon>Actinacidiphila</taxon>
    </lineage>
</organism>
<dbReference type="PANTHER" id="PTHR22893">
    <property type="entry name" value="NADH OXIDOREDUCTASE-RELATED"/>
    <property type="match status" value="1"/>
</dbReference>
<keyword evidence="3" id="KW-1185">Reference proteome</keyword>
<dbReference type="Proteomes" id="UP000778578">
    <property type="component" value="Unassembled WGS sequence"/>
</dbReference>
<protein>
    <submittedName>
        <fullName evidence="2">Alkene reductase</fullName>
    </submittedName>
</protein>
<evidence type="ECO:0000313" key="2">
    <source>
        <dbReference type="EMBL" id="MBY8880285.1"/>
    </source>
</evidence>
<evidence type="ECO:0000313" key="3">
    <source>
        <dbReference type="Proteomes" id="UP000778578"/>
    </source>
</evidence>
<feature type="domain" description="NADH:flavin oxidoreductase/NADH oxidase N-terminal" evidence="1">
    <location>
        <begin position="5"/>
        <end position="328"/>
    </location>
</feature>
<gene>
    <name evidence="2" type="ORF">K7862_21995</name>
</gene>
<dbReference type="Gene3D" id="3.20.20.70">
    <property type="entry name" value="Aldolase class I"/>
    <property type="match status" value="1"/>
</dbReference>
<dbReference type="PANTHER" id="PTHR22893:SF91">
    <property type="entry name" value="NADPH DEHYDROGENASE 2-RELATED"/>
    <property type="match status" value="1"/>
</dbReference>
<dbReference type="EMBL" id="JAINZZ010000029">
    <property type="protein sequence ID" value="MBY8880285.1"/>
    <property type="molecule type" value="Genomic_DNA"/>
</dbReference>
<dbReference type="RefSeq" id="WP_222965156.1">
    <property type="nucleotide sequence ID" value="NZ_JAINZZ010000029.1"/>
</dbReference>
<sequence>MPDAFSPIVLGRAKLANRFALAPMTRNRVTPDGTATPQMAEYYRQRASAGLIVTEAIYPSRQAQSFLGTPLLTDDEQAASWRQVTAAAHEAGAVIYAQLMHGGRVFSPDNDLTPIAPSAVRTPEQIFTPSGMRDMPVPRAMTEDDIRSTIDDFVRAARLAVDAGFDGVELHGANGFLIQQFFCAKANLRTDRWGGSIENRIRFAVETVEAVAEAIGPDRTALRISPAAPILGIEEVDTEALYRELFSALAPLDLAFLDMREWPGRRRLTQDLRALWPGALVLNPHAGEAPRPPHVEAREALDSGLADVVAFATAFLANPDLPLRIAQAGPYNEPDPATFYGGTTGYTDYPFLWH</sequence>
<proteinExistence type="predicted"/>
<dbReference type="CDD" id="cd02933">
    <property type="entry name" value="OYE_like_FMN"/>
    <property type="match status" value="1"/>
</dbReference>